<sequence length="449" mass="47078">SDCAPVNETTVESTTAATSSSTEATTSPTEEPAMDSVKIVFLGSVLNYTQTGDLPLFGEETDGDPLPFYRAEDIMANTDDNDVLMQVLNCVGDLATKSLGDFVSMPSKRRLQGAGEEDVMTPIVVEDVACAGGLVYAPEGGHCVAFHLKIAPDEILTEDIIGAFAADLEESINGGDLYRCARRRYPDTSICGLGSPGDGVEYRSKLSLTGGDAAATEEDEDSDEAGVSAGGVVGIVLMLALPLVVWAIYTRHSSSRDRNESGPAEICLSDDHLYLADIPQDPEPAVVNELASAAEGGEAGERGAGELEGKDDDGSRSVASVSDSFIGDVNESFTHIGDVNESFDTCAFDADEGIVEDGAAPPRTAASSLAAMGVASAIVANANSYRQAAGGHAPEDSDDFMSCNSRSQTTQSQGEIRKLVEETAVLRSADELLAAYSGREDELLAYLRR</sequence>
<evidence type="ECO:0000313" key="3">
    <source>
        <dbReference type="EMBL" id="EJK61766.1"/>
    </source>
</evidence>
<feature type="region of interest" description="Disordered" evidence="1">
    <location>
        <begin position="1"/>
        <end position="32"/>
    </location>
</feature>
<dbReference type="eggNOG" id="ENOG502QZ5B">
    <property type="taxonomic scope" value="Eukaryota"/>
</dbReference>
<feature type="region of interest" description="Disordered" evidence="1">
    <location>
        <begin position="294"/>
        <end position="320"/>
    </location>
</feature>
<accession>K0SLF5</accession>
<keyword evidence="2" id="KW-0472">Membrane</keyword>
<evidence type="ECO:0000313" key="4">
    <source>
        <dbReference type="Proteomes" id="UP000266841"/>
    </source>
</evidence>
<keyword evidence="4" id="KW-1185">Reference proteome</keyword>
<keyword evidence="2" id="KW-1133">Transmembrane helix</keyword>
<feature type="compositionally biased region" description="Low complexity" evidence="1">
    <location>
        <begin position="8"/>
        <end position="31"/>
    </location>
</feature>
<feature type="region of interest" description="Disordered" evidence="1">
    <location>
        <begin position="388"/>
        <end position="414"/>
    </location>
</feature>
<dbReference type="AlphaFoldDB" id="K0SLF5"/>
<evidence type="ECO:0000256" key="2">
    <source>
        <dbReference type="SAM" id="Phobius"/>
    </source>
</evidence>
<dbReference type="Proteomes" id="UP000266841">
    <property type="component" value="Unassembled WGS sequence"/>
</dbReference>
<reference evidence="3 4" key="1">
    <citation type="journal article" date="2012" name="Genome Biol.">
        <title>Genome and low-iron response of an oceanic diatom adapted to chronic iron limitation.</title>
        <authorList>
            <person name="Lommer M."/>
            <person name="Specht M."/>
            <person name="Roy A.S."/>
            <person name="Kraemer L."/>
            <person name="Andreson R."/>
            <person name="Gutowska M.A."/>
            <person name="Wolf J."/>
            <person name="Bergner S.V."/>
            <person name="Schilhabel M.B."/>
            <person name="Klostermeier U.C."/>
            <person name="Beiko R.G."/>
            <person name="Rosenstiel P."/>
            <person name="Hippler M."/>
            <person name="Laroche J."/>
        </authorList>
    </citation>
    <scope>NUCLEOTIDE SEQUENCE [LARGE SCALE GENOMIC DNA]</scope>
    <source>
        <strain evidence="3 4">CCMP1005</strain>
    </source>
</reference>
<name>K0SLF5_THAOC</name>
<feature type="compositionally biased region" description="Polar residues" evidence="1">
    <location>
        <begin position="402"/>
        <end position="414"/>
    </location>
</feature>
<comment type="caution">
    <text evidence="3">The sequence shown here is derived from an EMBL/GenBank/DDBJ whole genome shotgun (WGS) entry which is preliminary data.</text>
</comment>
<keyword evidence="2" id="KW-0812">Transmembrane</keyword>
<feature type="transmembrane region" description="Helical" evidence="2">
    <location>
        <begin position="227"/>
        <end position="249"/>
    </location>
</feature>
<evidence type="ECO:0000256" key="1">
    <source>
        <dbReference type="SAM" id="MobiDB-lite"/>
    </source>
</evidence>
<organism evidence="3 4">
    <name type="scientific">Thalassiosira oceanica</name>
    <name type="common">Marine diatom</name>
    <dbReference type="NCBI Taxonomy" id="159749"/>
    <lineage>
        <taxon>Eukaryota</taxon>
        <taxon>Sar</taxon>
        <taxon>Stramenopiles</taxon>
        <taxon>Ochrophyta</taxon>
        <taxon>Bacillariophyta</taxon>
        <taxon>Coscinodiscophyceae</taxon>
        <taxon>Thalassiosirophycidae</taxon>
        <taxon>Thalassiosirales</taxon>
        <taxon>Thalassiosiraceae</taxon>
        <taxon>Thalassiosira</taxon>
    </lineage>
</organism>
<gene>
    <name evidence="3" type="ORF">THAOC_17687</name>
</gene>
<dbReference type="EMBL" id="AGNL01019522">
    <property type="protein sequence ID" value="EJK61766.1"/>
    <property type="molecule type" value="Genomic_DNA"/>
</dbReference>
<feature type="non-terminal residue" evidence="3">
    <location>
        <position position="1"/>
    </location>
</feature>
<protein>
    <submittedName>
        <fullName evidence="3">Uncharacterized protein</fullName>
    </submittedName>
</protein>
<feature type="compositionally biased region" description="Basic and acidic residues" evidence="1">
    <location>
        <begin position="299"/>
        <end position="315"/>
    </location>
</feature>
<proteinExistence type="predicted"/>